<protein>
    <submittedName>
        <fullName evidence="1">Uncharacterized protein</fullName>
    </submittedName>
</protein>
<dbReference type="KEGG" id="cbb:CLD_A0139"/>
<organism evidence="1 2">
    <name type="scientific">Clostridium botulinum (strain Okra / Type B1)</name>
    <dbReference type="NCBI Taxonomy" id="498213"/>
    <lineage>
        <taxon>Bacteria</taxon>
        <taxon>Bacillati</taxon>
        <taxon>Bacillota</taxon>
        <taxon>Clostridia</taxon>
        <taxon>Eubacteriales</taxon>
        <taxon>Clostridiaceae</taxon>
        <taxon>Clostridium</taxon>
    </lineage>
</organism>
<dbReference type="HOGENOM" id="CLU_1719141_0_0_9"/>
<proteinExistence type="predicted"/>
<name>B1INW6_CLOBK</name>
<geneLocation type="plasmid" evidence="1 2">
    <name>pCLD</name>
</geneLocation>
<sequence length="152" mass="18163">MSKNELKLFVGGYHDARIFKGEKFEDKTPFDKNINTYTLEEALKLPYIENVTEWYKQNGKEWYKKEFGKECIEDEILGIDFDDLTEQEKIKAIIEYTSTDEIAGLLYFDTEEEVEKYKNDVLEEIKFAEENSVYEGQIQDREGFFREVYIQK</sequence>
<dbReference type="Proteomes" id="UP000008541">
    <property type="component" value="Plasmid pCLD"/>
</dbReference>
<reference evidence="1 2" key="1">
    <citation type="journal article" date="2007" name="PLoS ONE">
        <title>Analysis of the neurotoxin complex genes in Clostridium botulinum A1-A4 and B1 strains: BoNT/A3, /Ba4 and /B1 clusters are located within plasmids.</title>
        <authorList>
            <person name="Smith T.J."/>
            <person name="Hill K.K."/>
            <person name="Foley B.T."/>
            <person name="Detter J.C."/>
            <person name="Munk A.C."/>
            <person name="Bruce D.C."/>
            <person name="Doggett N.A."/>
            <person name="Smith L.A."/>
            <person name="Marks J.D."/>
            <person name="Xie G."/>
            <person name="Brettin T.S."/>
        </authorList>
    </citation>
    <scope>NUCLEOTIDE SEQUENCE [LARGE SCALE GENOMIC DNA]</scope>
    <source>
        <strain evidence="2">Okra / Type B1</strain>
        <plasmid evidence="1 2">pCLD</plasmid>
    </source>
</reference>
<dbReference type="AlphaFoldDB" id="B1INW6"/>
<keyword evidence="1" id="KW-0614">Plasmid</keyword>
<dbReference type="EMBL" id="CP000940">
    <property type="protein sequence ID" value="ACA46963.1"/>
    <property type="molecule type" value="Genomic_DNA"/>
</dbReference>
<accession>B1INW6</accession>
<gene>
    <name evidence="1" type="ordered locus">CLD_A0139</name>
</gene>
<dbReference type="RefSeq" id="WP_003404090.1">
    <property type="nucleotide sequence ID" value="NC_010379.1"/>
</dbReference>
<evidence type="ECO:0000313" key="1">
    <source>
        <dbReference type="EMBL" id="ACA46963.1"/>
    </source>
</evidence>
<evidence type="ECO:0000313" key="2">
    <source>
        <dbReference type="Proteomes" id="UP000008541"/>
    </source>
</evidence>